<dbReference type="GO" id="GO:0008961">
    <property type="term" value="F:phosphatidylglycerol-prolipoprotein diacylglyceryl transferase activity"/>
    <property type="evidence" value="ECO:0007669"/>
    <property type="project" value="InterPro"/>
</dbReference>
<evidence type="ECO:0000313" key="8">
    <source>
        <dbReference type="EMBL" id="CAB4881453.1"/>
    </source>
</evidence>
<evidence type="ECO:0000256" key="1">
    <source>
        <dbReference type="ARBA" id="ARBA00022475"/>
    </source>
</evidence>
<organism evidence="7">
    <name type="scientific">freshwater metagenome</name>
    <dbReference type="NCBI Taxonomy" id="449393"/>
    <lineage>
        <taxon>unclassified sequences</taxon>
        <taxon>metagenomes</taxon>
        <taxon>ecological metagenomes</taxon>
    </lineage>
</organism>
<dbReference type="EMBL" id="CAFBPM010000002">
    <property type="protein sequence ID" value="CAB5009944.1"/>
    <property type="molecule type" value="Genomic_DNA"/>
</dbReference>
<dbReference type="GO" id="GO:0005886">
    <property type="term" value="C:plasma membrane"/>
    <property type="evidence" value="ECO:0007669"/>
    <property type="project" value="InterPro"/>
</dbReference>
<evidence type="ECO:0000256" key="4">
    <source>
        <dbReference type="ARBA" id="ARBA00022989"/>
    </source>
</evidence>
<dbReference type="Pfam" id="PF01790">
    <property type="entry name" value="LGT"/>
    <property type="match status" value="1"/>
</dbReference>
<protein>
    <submittedName>
        <fullName evidence="7">Unannotated protein</fullName>
    </submittedName>
</protein>
<evidence type="ECO:0000256" key="2">
    <source>
        <dbReference type="ARBA" id="ARBA00022679"/>
    </source>
</evidence>
<feature type="transmembrane region" description="Helical" evidence="6">
    <location>
        <begin position="118"/>
        <end position="136"/>
    </location>
</feature>
<dbReference type="AlphaFoldDB" id="A0A6J7AI41"/>
<name>A0A6J7AI41_9ZZZZ</name>
<dbReference type="GO" id="GO:0042158">
    <property type="term" value="P:lipoprotein biosynthetic process"/>
    <property type="evidence" value="ECO:0007669"/>
    <property type="project" value="InterPro"/>
</dbReference>
<dbReference type="NCBIfam" id="TIGR01167">
    <property type="entry name" value="LPXTG_anchor"/>
    <property type="match status" value="1"/>
</dbReference>
<dbReference type="PANTHER" id="PTHR30589">
    <property type="entry name" value="PROLIPOPROTEIN DIACYLGLYCERYL TRANSFERASE"/>
    <property type="match status" value="1"/>
</dbReference>
<feature type="transmembrane region" description="Helical" evidence="6">
    <location>
        <begin position="236"/>
        <end position="253"/>
    </location>
</feature>
<feature type="transmembrane region" description="Helical" evidence="6">
    <location>
        <begin position="198"/>
        <end position="216"/>
    </location>
</feature>
<keyword evidence="3 6" id="KW-0812">Transmembrane</keyword>
<accession>A0A6J7AI41</accession>
<feature type="transmembrane region" description="Helical" evidence="6">
    <location>
        <begin position="84"/>
        <end position="106"/>
    </location>
</feature>
<dbReference type="EMBL" id="CAFABE010000074">
    <property type="protein sequence ID" value="CAB4832544.1"/>
    <property type="molecule type" value="Genomic_DNA"/>
</dbReference>
<keyword evidence="5 6" id="KW-0472">Membrane</keyword>
<evidence type="ECO:0000256" key="5">
    <source>
        <dbReference type="ARBA" id="ARBA00023136"/>
    </source>
</evidence>
<keyword evidence="2" id="KW-0808">Transferase</keyword>
<reference evidence="7" key="1">
    <citation type="submission" date="2020-05" db="EMBL/GenBank/DDBJ databases">
        <authorList>
            <person name="Chiriac C."/>
            <person name="Salcher M."/>
            <person name="Ghai R."/>
            <person name="Kavagutti S V."/>
        </authorList>
    </citation>
    <scope>NUCLEOTIDE SEQUENCE</scope>
</reference>
<evidence type="ECO:0000313" key="7">
    <source>
        <dbReference type="EMBL" id="CAB4832544.1"/>
    </source>
</evidence>
<evidence type="ECO:0000256" key="6">
    <source>
        <dbReference type="SAM" id="Phobius"/>
    </source>
</evidence>
<feature type="transmembrane region" description="Helical" evidence="6">
    <location>
        <begin position="15"/>
        <end position="33"/>
    </location>
</feature>
<dbReference type="EMBL" id="CAFBLT010000002">
    <property type="protein sequence ID" value="CAB4881453.1"/>
    <property type="molecule type" value="Genomic_DNA"/>
</dbReference>
<dbReference type="InterPro" id="IPR001640">
    <property type="entry name" value="Lgt"/>
</dbReference>
<evidence type="ECO:0000313" key="9">
    <source>
        <dbReference type="EMBL" id="CAB5009944.1"/>
    </source>
</evidence>
<gene>
    <name evidence="7" type="ORF">UFOPK3164_01349</name>
    <name evidence="8" type="ORF">UFOPK3427_01521</name>
    <name evidence="9" type="ORF">UFOPK4112_00247</name>
</gene>
<keyword evidence="1" id="KW-1003">Cell membrane</keyword>
<dbReference type="PANTHER" id="PTHR30589:SF0">
    <property type="entry name" value="PHOSPHATIDYLGLYCEROL--PROLIPOPROTEIN DIACYLGLYCERYL TRANSFERASE"/>
    <property type="match status" value="1"/>
</dbReference>
<feature type="transmembrane region" description="Helical" evidence="6">
    <location>
        <begin position="45"/>
        <end position="64"/>
    </location>
</feature>
<keyword evidence="4 6" id="KW-1133">Transmembrane helix</keyword>
<feature type="transmembrane region" description="Helical" evidence="6">
    <location>
        <begin position="165"/>
        <end position="186"/>
    </location>
</feature>
<sequence>MSPIPTSFHLGPLQIHTYGIGLALTFWFAYRYFERRLRQRGYPTDWVATLFVWVIVSAILGARAMHVLSNLGYYSSHPGDIVAIWQGGLSSFGGLLVAVPVALIIAHKKCPQLSVLRGLDIVVPVLLAAWAMGRLLGPQLMVAGGGHATNQWFGMYYDGQVGKRLPVPLFQAAEDIFVFIILILIERRLERGPNGEKRVNYPAGIVTSVGMILWGIERTLDERFWLGQTGDLGSQLVQLAGVALVIGGIVLLLSSRRRWKVYLEAPHEVAPTSS</sequence>
<evidence type="ECO:0000256" key="3">
    <source>
        <dbReference type="ARBA" id="ARBA00022692"/>
    </source>
</evidence>
<proteinExistence type="predicted"/>